<accession>A0A1N7SSY6</accession>
<dbReference type="InterPro" id="IPR036626">
    <property type="entry name" value="GpW_sf"/>
</dbReference>
<dbReference type="OrthoDB" id="8780629at2"/>
<gene>
    <name evidence="1" type="ORF">BN2476_830021</name>
</gene>
<dbReference type="InterPro" id="IPR004174">
    <property type="entry name" value="GpW"/>
</dbReference>
<evidence type="ECO:0000313" key="2">
    <source>
        <dbReference type="Proteomes" id="UP000195569"/>
    </source>
</evidence>
<organism evidence="1 2">
    <name type="scientific">Paraburkholderia piptadeniae</name>
    <dbReference type="NCBI Taxonomy" id="1701573"/>
    <lineage>
        <taxon>Bacteria</taxon>
        <taxon>Pseudomonadati</taxon>
        <taxon>Pseudomonadota</taxon>
        <taxon>Betaproteobacteria</taxon>
        <taxon>Burkholderiales</taxon>
        <taxon>Burkholderiaceae</taxon>
        <taxon>Paraburkholderia</taxon>
    </lineage>
</organism>
<dbReference type="Gene3D" id="3.30.1580.10">
    <property type="entry name" value="Head-to-tail joining protein W"/>
    <property type="match status" value="1"/>
</dbReference>
<dbReference type="SUPFAM" id="SSF64210">
    <property type="entry name" value="Head-to-tail joining protein W, gpW"/>
    <property type="match status" value="1"/>
</dbReference>
<dbReference type="AlphaFoldDB" id="A0A1N7SSY6"/>
<protein>
    <recommendedName>
        <fullName evidence="3">Phage head-tail adapter protein</fullName>
    </recommendedName>
</protein>
<sequence>MGVYDGLTNAQLQTQLQALQNAYFALNTGQQVVSVSYAQGDGSKSVTFRPADILRLQADIALIQTKLGISHGRRSIRFSMR</sequence>
<dbReference type="EMBL" id="CYGY02000083">
    <property type="protein sequence ID" value="SIT50450.1"/>
    <property type="molecule type" value="Genomic_DNA"/>
</dbReference>
<dbReference type="Pfam" id="PF02831">
    <property type="entry name" value="gpW"/>
    <property type="match status" value="1"/>
</dbReference>
<dbReference type="GO" id="GO:0019058">
    <property type="term" value="P:viral life cycle"/>
    <property type="evidence" value="ECO:0007669"/>
    <property type="project" value="InterPro"/>
</dbReference>
<name>A0A1N7SSY6_9BURK</name>
<comment type="caution">
    <text evidence="1">The sequence shown here is derived from an EMBL/GenBank/DDBJ whole genome shotgun (WGS) entry which is preliminary data.</text>
</comment>
<evidence type="ECO:0000313" key="1">
    <source>
        <dbReference type="EMBL" id="SIT50450.1"/>
    </source>
</evidence>
<evidence type="ECO:0008006" key="3">
    <source>
        <dbReference type="Google" id="ProtNLM"/>
    </source>
</evidence>
<dbReference type="Proteomes" id="UP000195569">
    <property type="component" value="Unassembled WGS sequence"/>
</dbReference>
<dbReference type="RefSeq" id="WP_087739149.1">
    <property type="nucleotide sequence ID" value="NZ_CYGY02000083.1"/>
</dbReference>
<keyword evidence="2" id="KW-1185">Reference proteome</keyword>
<reference evidence="1" key="1">
    <citation type="submission" date="2016-12" db="EMBL/GenBank/DDBJ databases">
        <authorList>
            <person name="Moulin L."/>
        </authorList>
    </citation>
    <scope>NUCLEOTIDE SEQUENCE [LARGE SCALE GENOMIC DNA]</scope>
    <source>
        <strain evidence="1">STM 7183</strain>
    </source>
</reference>
<proteinExistence type="predicted"/>